<evidence type="ECO:0000313" key="2">
    <source>
        <dbReference type="EMBL" id="KAJ7688571.1"/>
    </source>
</evidence>
<dbReference type="Proteomes" id="UP001221757">
    <property type="component" value="Unassembled WGS sequence"/>
</dbReference>
<organism evidence="2 3">
    <name type="scientific">Mycena rosella</name>
    <name type="common">Pink bonnet</name>
    <name type="synonym">Agaricus rosellus</name>
    <dbReference type="NCBI Taxonomy" id="1033263"/>
    <lineage>
        <taxon>Eukaryota</taxon>
        <taxon>Fungi</taxon>
        <taxon>Dikarya</taxon>
        <taxon>Basidiomycota</taxon>
        <taxon>Agaricomycotina</taxon>
        <taxon>Agaricomycetes</taxon>
        <taxon>Agaricomycetidae</taxon>
        <taxon>Agaricales</taxon>
        <taxon>Marasmiineae</taxon>
        <taxon>Mycenaceae</taxon>
        <taxon>Mycena</taxon>
    </lineage>
</organism>
<accession>A0AAD7DCQ1</accession>
<sequence length="277" mass="30321">MPAISKVISNGVSVGGYQFSAETVHHILVYGGIASAVFFCFYFIFVSMPKLLGLRRKPVDVEVRLPLRNFTTVATFRTSNAVSQSPSLRLRPDLPIHEYTFDHPRRASPVSVPPKVRTVEARALRGADYPRSPAASTHHTSLRNVISRSVSDVSSNVETKEVDSDIAQAFEGYSNILPPVEHLAPVFPSLNCIGPAYKGVVIPRFDTAPAPARAPPAIAAARKSKPLVNWGTVTHTLELSLRGNKLARTPFVKPKKSNVTINVIFPKTSAFYVENHL</sequence>
<name>A0AAD7DCQ1_MYCRO</name>
<dbReference type="AlphaFoldDB" id="A0AAD7DCQ1"/>
<protein>
    <submittedName>
        <fullName evidence="2">Uncharacterized protein</fullName>
    </submittedName>
</protein>
<reference evidence="2" key="1">
    <citation type="submission" date="2023-03" db="EMBL/GenBank/DDBJ databases">
        <title>Massive genome expansion in bonnet fungi (Mycena s.s.) driven by repeated elements and novel gene families across ecological guilds.</title>
        <authorList>
            <consortium name="Lawrence Berkeley National Laboratory"/>
            <person name="Harder C.B."/>
            <person name="Miyauchi S."/>
            <person name="Viragh M."/>
            <person name="Kuo A."/>
            <person name="Thoen E."/>
            <person name="Andreopoulos B."/>
            <person name="Lu D."/>
            <person name="Skrede I."/>
            <person name="Drula E."/>
            <person name="Henrissat B."/>
            <person name="Morin E."/>
            <person name="Kohler A."/>
            <person name="Barry K."/>
            <person name="LaButti K."/>
            <person name="Morin E."/>
            <person name="Salamov A."/>
            <person name="Lipzen A."/>
            <person name="Mereny Z."/>
            <person name="Hegedus B."/>
            <person name="Baldrian P."/>
            <person name="Stursova M."/>
            <person name="Weitz H."/>
            <person name="Taylor A."/>
            <person name="Grigoriev I.V."/>
            <person name="Nagy L.G."/>
            <person name="Martin F."/>
            <person name="Kauserud H."/>
        </authorList>
    </citation>
    <scope>NUCLEOTIDE SEQUENCE</scope>
    <source>
        <strain evidence="2">CBHHK067</strain>
    </source>
</reference>
<keyword evidence="1" id="KW-1133">Transmembrane helix</keyword>
<keyword evidence="3" id="KW-1185">Reference proteome</keyword>
<keyword evidence="1" id="KW-0812">Transmembrane</keyword>
<keyword evidence="1" id="KW-0472">Membrane</keyword>
<comment type="caution">
    <text evidence="2">The sequence shown here is derived from an EMBL/GenBank/DDBJ whole genome shotgun (WGS) entry which is preliminary data.</text>
</comment>
<evidence type="ECO:0000313" key="3">
    <source>
        <dbReference type="Proteomes" id="UP001221757"/>
    </source>
</evidence>
<feature type="transmembrane region" description="Helical" evidence="1">
    <location>
        <begin position="27"/>
        <end position="48"/>
    </location>
</feature>
<evidence type="ECO:0000256" key="1">
    <source>
        <dbReference type="SAM" id="Phobius"/>
    </source>
</evidence>
<dbReference type="EMBL" id="JARKIE010000078">
    <property type="protein sequence ID" value="KAJ7688571.1"/>
    <property type="molecule type" value="Genomic_DNA"/>
</dbReference>
<gene>
    <name evidence="2" type="ORF">B0H17DRAFT_1297368</name>
</gene>
<proteinExistence type="predicted"/>